<name>A0A833VPS8_9HYME</name>
<dbReference type="Proteomes" id="UP000655588">
    <property type="component" value="Unassembled WGS sequence"/>
</dbReference>
<reference evidence="2" key="1">
    <citation type="submission" date="2019-11" db="EMBL/GenBank/DDBJ databases">
        <title>The nuclear and mitochondrial genomes of Frieseomelitta varia - a highly eusocial stingless bee (Meliponini) with a permanently sterile worker caste.</title>
        <authorList>
            <person name="Freitas F.C.P."/>
            <person name="Lourenco A.P."/>
            <person name="Nunes F.M.F."/>
            <person name="Paschoal A.R."/>
            <person name="Abreu F.C.P."/>
            <person name="Barbin F.O."/>
            <person name="Bataglia L."/>
            <person name="Cardoso-Junior C.A.M."/>
            <person name="Cervoni M.S."/>
            <person name="Silva S.R."/>
            <person name="Dalarmi F."/>
            <person name="Del Lama M.A."/>
            <person name="Depintor T.S."/>
            <person name="Ferreira K.M."/>
            <person name="Goria P.S."/>
            <person name="Jaskot M.C."/>
            <person name="Lago D.C."/>
            <person name="Luna-Lucena D."/>
            <person name="Moda L.M."/>
            <person name="Nascimento L."/>
            <person name="Pedrino M."/>
            <person name="Rabico F.O."/>
            <person name="Sanches F.C."/>
            <person name="Santos D.E."/>
            <person name="Santos C.G."/>
            <person name="Vieira J."/>
            <person name="Lopes T.F."/>
            <person name="Barchuk A.R."/>
            <person name="Hartfelder K."/>
            <person name="Simoes Z.L.P."/>
            <person name="Bitondi M.M.G."/>
            <person name="Pinheiro D.G."/>
        </authorList>
    </citation>
    <scope>NUCLEOTIDE SEQUENCE</scope>
    <source>
        <strain evidence="2">USP_RPSP 00005682</strain>
        <tissue evidence="2">Whole individual</tissue>
    </source>
</reference>
<keyword evidence="3" id="KW-1185">Reference proteome</keyword>
<evidence type="ECO:0000313" key="3">
    <source>
        <dbReference type="Proteomes" id="UP000655588"/>
    </source>
</evidence>
<gene>
    <name evidence="2" type="ORF">E2986_12268</name>
</gene>
<keyword evidence="1" id="KW-0732">Signal</keyword>
<evidence type="ECO:0000313" key="2">
    <source>
        <dbReference type="EMBL" id="KAF3427406.1"/>
    </source>
</evidence>
<proteinExistence type="predicted"/>
<dbReference type="EMBL" id="WNWW01000255">
    <property type="protein sequence ID" value="KAF3427406.1"/>
    <property type="molecule type" value="Genomic_DNA"/>
</dbReference>
<organism evidence="2 3">
    <name type="scientific">Frieseomelitta varia</name>
    <dbReference type="NCBI Taxonomy" id="561572"/>
    <lineage>
        <taxon>Eukaryota</taxon>
        <taxon>Metazoa</taxon>
        <taxon>Ecdysozoa</taxon>
        <taxon>Arthropoda</taxon>
        <taxon>Hexapoda</taxon>
        <taxon>Insecta</taxon>
        <taxon>Pterygota</taxon>
        <taxon>Neoptera</taxon>
        <taxon>Endopterygota</taxon>
        <taxon>Hymenoptera</taxon>
        <taxon>Apocrita</taxon>
        <taxon>Aculeata</taxon>
        <taxon>Apoidea</taxon>
        <taxon>Anthophila</taxon>
        <taxon>Apidae</taxon>
        <taxon>Frieseomelitta</taxon>
    </lineage>
</organism>
<feature type="signal peptide" evidence="1">
    <location>
        <begin position="1"/>
        <end position="21"/>
    </location>
</feature>
<dbReference type="AlphaFoldDB" id="A0A833VPS8"/>
<evidence type="ECO:0000256" key="1">
    <source>
        <dbReference type="SAM" id="SignalP"/>
    </source>
</evidence>
<sequence>MARIILLWLLFVVCLIHHSLGFYLPGLAPVNYCKRGETSETCKDDVSAVQICALQMFENIILLWFLSEIKLYVNRLNTEKYVIPYEYHHFDFCPSDEAQSPVENLGQVVFGERIRPSPYQVW</sequence>
<comment type="caution">
    <text evidence="2">The sequence shown here is derived from an EMBL/GenBank/DDBJ whole genome shotgun (WGS) entry which is preliminary data.</text>
</comment>
<accession>A0A833VPS8</accession>
<protein>
    <submittedName>
        <fullName evidence="2">Uncharacterized protein</fullName>
    </submittedName>
</protein>
<feature type="chain" id="PRO_5036470132" evidence="1">
    <location>
        <begin position="22"/>
        <end position="122"/>
    </location>
</feature>